<evidence type="ECO:0000256" key="2">
    <source>
        <dbReference type="ARBA" id="ARBA00022490"/>
    </source>
</evidence>
<dbReference type="GO" id="GO:0005813">
    <property type="term" value="C:centrosome"/>
    <property type="evidence" value="ECO:0000318"/>
    <property type="project" value="GO_Central"/>
</dbReference>
<evidence type="ECO:0000256" key="12">
    <source>
        <dbReference type="SAM" id="Coils"/>
    </source>
</evidence>
<dbReference type="InterPro" id="IPR018247">
    <property type="entry name" value="EF_Hand_1_Ca_BS"/>
</dbReference>
<feature type="domain" description="EF-hand" evidence="14">
    <location>
        <begin position="8"/>
        <end position="43"/>
    </location>
</feature>
<dbReference type="Ensembl" id="ENSECAT00000020967.4">
    <property type="protein sequence ID" value="ENSECAP00000017240.2"/>
    <property type="gene ID" value="ENSECAG00000019590.4"/>
</dbReference>
<feature type="compositionally biased region" description="Basic and acidic residues" evidence="13">
    <location>
        <begin position="150"/>
        <end position="165"/>
    </location>
</feature>
<accession>F7CHK8</accession>
<feature type="domain" description="EF-hand" evidence="14">
    <location>
        <begin position="232"/>
        <end position="267"/>
    </location>
</feature>
<keyword evidence="16" id="KW-1185">Reference proteome</keyword>
<name>F7CHK8_HORSE</name>
<evidence type="ECO:0000259" key="14">
    <source>
        <dbReference type="PROSITE" id="PS50222"/>
    </source>
</evidence>
<dbReference type="ExpressionAtlas" id="F7CHK8">
    <property type="expression patterns" value="baseline"/>
</dbReference>
<gene>
    <name evidence="15 17" type="primary">NINL</name>
</gene>
<feature type="coiled-coil region" evidence="12">
    <location>
        <begin position="385"/>
        <end position="419"/>
    </location>
</feature>
<keyword evidence="7" id="KW-0106">Calcium</keyword>
<keyword evidence="5" id="KW-0479">Metal-binding</keyword>
<keyword evidence="3" id="KW-0597">Phosphoprotein</keyword>
<dbReference type="PROSITE" id="PS50222">
    <property type="entry name" value="EF_HAND_2"/>
    <property type="match status" value="2"/>
</dbReference>
<dbReference type="FunCoup" id="F7CHK8">
    <property type="interactions" value="687"/>
</dbReference>
<organism evidence="15 16">
    <name type="scientific">Equus caballus</name>
    <name type="common">Horse</name>
    <dbReference type="NCBI Taxonomy" id="9796"/>
    <lineage>
        <taxon>Eukaryota</taxon>
        <taxon>Metazoa</taxon>
        <taxon>Chordata</taxon>
        <taxon>Craniata</taxon>
        <taxon>Vertebrata</taxon>
        <taxon>Euteleostomi</taxon>
        <taxon>Mammalia</taxon>
        <taxon>Eutheria</taxon>
        <taxon>Laurasiatheria</taxon>
        <taxon>Perissodactyla</taxon>
        <taxon>Equidae</taxon>
        <taxon>Equus</taxon>
    </lineage>
</organism>
<evidence type="ECO:0000313" key="15">
    <source>
        <dbReference type="Ensembl" id="ENSECAP00000017240.2"/>
    </source>
</evidence>
<dbReference type="AlphaFoldDB" id="F7CHK8"/>
<dbReference type="FunFam" id="1.10.238.10:FF:000094">
    <property type="entry name" value="ninein isoform X7"/>
    <property type="match status" value="1"/>
</dbReference>
<dbReference type="GO" id="GO:0005874">
    <property type="term" value="C:microtubule"/>
    <property type="evidence" value="ECO:0007669"/>
    <property type="project" value="UniProtKB-KW"/>
</dbReference>
<dbReference type="InParanoid" id="F7CHK8"/>
<dbReference type="InterPro" id="IPR002048">
    <property type="entry name" value="EF_hand_dom"/>
</dbReference>
<proteinExistence type="predicted"/>
<evidence type="ECO:0000256" key="6">
    <source>
        <dbReference type="ARBA" id="ARBA00022737"/>
    </source>
</evidence>
<evidence type="ECO:0000256" key="11">
    <source>
        <dbReference type="ARBA" id="ARBA00071185"/>
    </source>
</evidence>
<keyword evidence="9 12" id="KW-0175">Coiled coil</keyword>
<dbReference type="PaxDb" id="9796-ENSECAP00000017240"/>
<feature type="region of interest" description="Disordered" evidence="13">
    <location>
        <begin position="146"/>
        <end position="165"/>
    </location>
</feature>
<evidence type="ECO:0000256" key="7">
    <source>
        <dbReference type="ARBA" id="ARBA00022837"/>
    </source>
</evidence>
<evidence type="ECO:0000256" key="10">
    <source>
        <dbReference type="ARBA" id="ARBA00023212"/>
    </source>
</evidence>
<dbReference type="PANTHER" id="PTHR18905:SF12">
    <property type="entry name" value="NINEIN-LIKE PROTEIN"/>
    <property type="match status" value="1"/>
</dbReference>
<dbReference type="STRING" id="9796.ENSECAP00000017240"/>
<evidence type="ECO:0000256" key="13">
    <source>
        <dbReference type="SAM" id="MobiDB-lite"/>
    </source>
</evidence>
<dbReference type="Proteomes" id="UP000002281">
    <property type="component" value="Chromosome 22"/>
</dbReference>
<evidence type="ECO:0000256" key="9">
    <source>
        <dbReference type="ARBA" id="ARBA00023054"/>
    </source>
</evidence>
<feature type="coiled-coil region" evidence="12">
    <location>
        <begin position="829"/>
        <end position="1109"/>
    </location>
</feature>
<feature type="coiled-coil region" evidence="12">
    <location>
        <begin position="461"/>
        <end position="516"/>
    </location>
</feature>
<evidence type="ECO:0000256" key="3">
    <source>
        <dbReference type="ARBA" id="ARBA00022553"/>
    </source>
</evidence>
<dbReference type="GO" id="GO:0034454">
    <property type="term" value="P:microtubule anchoring at centrosome"/>
    <property type="evidence" value="ECO:0000318"/>
    <property type="project" value="GO_Central"/>
</dbReference>
<dbReference type="GeneTree" id="ENSGT00660000095541"/>
<dbReference type="InterPro" id="IPR011992">
    <property type="entry name" value="EF-hand-dom_pair"/>
</dbReference>
<reference evidence="15" key="2">
    <citation type="submission" date="2025-08" db="UniProtKB">
        <authorList>
            <consortium name="Ensembl"/>
        </authorList>
    </citation>
    <scope>IDENTIFICATION</scope>
    <source>
        <strain evidence="15">Thoroughbred</strain>
    </source>
</reference>
<feature type="coiled-coil region" evidence="12">
    <location>
        <begin position="614"/>
        <end position="648"/>
    </location>
</feature>
<reference evidence="15 16" key="1">
    <citation type="journal article" date="2009" name="Science">
        <title>Genome sequence, comparative analysis, and population genetics of the domestic horse.</title>
        <authorList>
            <consortium name="Broad Institute Genome Sequencing Platform"/>
            <consortium name="Broad Institute Whole Genome Assembly Team"/>
            <person name="Wade C.M."/>
            <person name="Giulotto E."/>
            <person name="Sigurdsson S."/>
            <person name="Zoli M."/>
            <person name="Gnerre S."/>
            <person name="Imsland F."/>
            <person name="Lear T.L."/>
            <person name="Adelson D.L."/>
            <person name="Bailey E."/>
            <person name="Bellone R.R."/>
            <person name="Bloecker H."/>
            <person name="Distl O."/>
            <person name="Edgar R.C."/>
            <person name="Garber M."/>
            <person name="Leeb T."/>
            <person name="Mauceli E."/>
            <person name="MacLeod J.N."/>
            <person name="Penedo M.C.T."/>
            <person name="Raison J.M."/>
            <person name="Sharpe T."/>
            <person name="Vogel J."/>
            <person name="Andersson L."/>
            <person name="Antczak D.F."/>
            <person name="Biagi T."/>
            <person name="Binns M.M."/>
            <person name="Chowdhary B.P."/>
            <person name="Coleman S.J."/>
            <person name="Della Valle G."/>
            <person name="Fryc S."/>
            <person name="Guerin G."/>
            <person name="Hasegawa T."/>
            <person name="Hill E.W."/>
            <person name="Jurka J."/>
            <person name="Kiialainen A."/>
            <person name="Lindgren G."/>
            <person name="Liu J."/>
            <person name="Magnani E."/>
            <person name="Mickelson J.R."/>
            <person name="Murray J."/>
            <person name="Nergadze S.G."/>
            <person name="Onofrio R."/>
            <person name="Pedroni S."/>
            <person name="Piras M.F."/>
            <person name="Raudsepp T."/>
            <person name="Rocchi M."/>
            <person name="Roeed K.H."/>
            <person name="Ryder O.A."/>
            <person name="Searle S."/>
            <person name="Skow L."/>
            <person name="Swinburne J.E."/>
            <person name="Syvaenen A.C."/>
            <person name="Tozaki T."/>
            <person name="Valberg S.J."/>
            <person name="Vaudin M."/>
            <person name="White J.R."/>
            <person name="Zody M.C."/>
            <person name="Lander E.S."/>
            <person name="Lindblad-Toh K."/>
        </authorList>
    </citation>
    <scope>NUCLEOTIDE SEQUENCE [LARGE SCALE GENOMIC DNA]</scope>
    <source>
        <strain evidence="15 16">Thoroughbred</strain>
    </source>
</reference>
<protein>
    <recommendedName>
        <fullName evidence="11">Ninein-like protein</fullName>
    </recommendedName>
</protein>
<dbReference type="PANTHER" id="PTHR18905">
    <property type="entry name" value="NINEIN"/>
    <property type="match status" value="1"/>
</dbReference>
<keyword evidence="4" id="KW-0493">Microtubule</keyword>
<reference evidence="15" key="3">
    <citation type="submission" date="2025-09" db="UniProtKB">
        <authorList>
            <consortium name="Ensembl"/>
        </authorList>
    </citation>
    <scope>IDENTIFICATION</scope>
    <source>
        <strain evidence="15">Thoroughbred</strain>
    </source>
</reference>
<dbReference type="CDD" id="cd00051">
    <property type="entry name" value="EFh"/>
    <property type="match status" value="1"/>
</dbReference>
<evidence type="ECO:0000256" key="5">
    <source>
        <dbReference type="ARBA" id="ARBA00022723"/>
    </source>
</evidence>
<dbReference type="Gene3D" id="1.10.238.10">
    <property type="entry name" value="EF-hand"/>
    <property type="match status" value="2"/>
</dbReference>
<comment type="subcellular location">
    <subcellularLocation>
        <location evidence="1">Cytoplasm</location>
        <location evidence="1">Cytoskeleton</location>
        <location evidence="1">Microtubule organizing center</location>
        <location evidence="1">Centrosome</location>
    </subcellularLocation>
</comment>
<evidence type="ECO:0000256" key="4">
    <source>
        <dbReference type="ARBA" id="ARBA00022701"/>
    </source>
</evidence>
<dbReference type="HOGENOM" id="CLU_001462_0_0_1"/>
<keyword evidence="8" id="KW-0832">Ubl conjugation</keyword>
<dbReference type="FunFam" id="1.10.238.10:FF:000209">
    <property type="entry name" value="Ninein like"/>
    <property type="match status" value="1"/>
</dbReference>
<evidence type="ECO:0000256" key="1">
    <source>
        <dbReference type="ARBA" id="ARBA00004300"/>
    </source>
</evidence>
<evidence type="ECO:0000313" key="16">
    <source>
        <dbReference type="Proteomes" id="UP000002281"/>
    </source>
</evidence>
<dbReference type="GO" id="GO:0005509">
    <property type="term" value="F:calcium ion binding"/>
    <property type="evidence" value="ECO:0007669"/>
    <property type="project" value="InterPro"/>
</dbReference>
<dbReference type="OMA" id="SYHQGQV"/>
<keyword evidence="2" id="KW-0963">Cytoplasm</keyword>
<sequence length="1120" mass="127101">MDDDEEKHYVSQLREIYSSCDTTGTGFLDQEELTQLCFKLHLEKQLPVLLQTLLGNDHFARVTFDEFKDGFVAVLSSDAGVDLSDGDSSSLESAASHAVPPKYVSGSKWYGRRSWPEPCDSATGAKCLPEQARASVRSQLQHSASLESVESLKSDEEAKSAKEPQNELFEAQGQLPAWGSEVFGSSRKSCSPSFDTPESQVRSIWEELGVGSSGHLNEQELALVCQSIGLQGLEEELEDLFHKLDQDGDGRVSLEEFQLGLFNYGPTSLLEPSTPVKPSRSWSQFQGPEEGSCQATTPSSLVSVCSGLRLFCSVDDGSGFAFPEQLIALWAQEGIQNGREVLQSLDFNVDEKVNLSELTWALENELMLVGGVTQQAALACYRQELSFCQGQVEQVTRERDKARQDLERAEKRNLEFVKEMDDCHSALEQLTDEKIKHLEQGYRGRLSLLRSEVEMERQLFWEQARRQRAVLEKDLERLQAEEASLREKLTLALKENSRLQKEIIEVVEKLSESERLVLKLQKDLEFVLKDKLEPQSTELLAQEERFAVILKEYELKCRDLQDRNDELQAALEGLRTQLPPSRHSQTHALPDRPLLPGHSASVSIQTELMVEQVKERYQDLKIQLETKVNCYEREIEVMRRDFAKERKEMEQAFKLQVSVLEDQKADLETLHVTSQEIILGLQEQLRTAAHGLGLERKLELERVEMERRCAQALSGLARRHQNDLQHIRSGVSLVQVGDTASLQTRVCPGAWSQVCGETCIPAPAPAPASWLTLGKEEEEGALCRHLGKGKVDCGIAVTSTTRPDSRTVEAASSGLPTLLSFNFSCRIEVDRLSEENTLLKNELRRIQQELEAAEKTNDAQRKEIEVLQRDKEKACSEAEELSTQSQKYKDELSQLKHRILRLGEEASTHQAQNEKIRITIQQLTQRLEEGGHQIQKLELELEHVNQECQSLRLLQSQLRETLEESRDQLHGASLKLRLAQAQHSREVHQLQEQMELLVPWGHVAELQQLLEGEQRKQSAEEQEKQLKDTEERVEEVEMILENLEMLLQEKVGELKEQFEKNTKSDLLLKELYVENAHLMKALQVTEEKQRDAEKKTRILEEKVRALNKLLSKMAAASLSV</sequence>
<keyword evidence="10" id="KW-0206">Cytoskeleton</keyword>
<dbReference type="SMR" id="F7CHK8"/>
<dbReference type="PROSITE" id="PS00018">
    <property type="entry name" value="EF_HAND_1"/>
    <property type="match status" value="1"/>
</dbReference>
<evidence type="ECO:0000313" key="17">
    <source>
        <dbReference type="VGNC" id="VGNC:51576"/>
    </source>
</evidence>
<dbReference type="SMART" id="SM00054">
    <property type="entry name" value="EFh"/>
    <property type="match status" value="3"/>
</dbReference>
<dbReference type="Pfam" id="PF13499">
    <property type="entry name" value="EF-hand_7"/>
    <property type="match status" value="1"/>
</dbReference>
<feature type="coiled-coil region" evidence="12">
    <location>
        <begin position="550"/>
        <end position="577"/>
    </location>
</feature>
<dbReference type="SUPFAM" id="SSF47473">
    <property type="entry name" value="EF-hand"/>
    <property type="match status" value="1"/>
</dbReference>
<dbReference type="Bgee" id="ENSECAG00000019590">
    <property type="expression patterns" value="Expressed in endometrium and 23 other cell types or tissues"/>
</dbReference>
<evidence type="ECO:0000256" key="8">
    <source>
        <dbReference type="ARBA" id="ARBA00022843"/>
    </source>
</evidence>
<keyword evidence="6" id="KW-0677">Repeat</keyword>
<dbReference type="VGNC" id="VGNC:51576">
    <property type="gene designation" value="NINL"/>
</dbReference>